<dbReference type="AlphaFoldDB" id="Q6CND2"/>
<dbReference type="Proteomes" id="UP000000598">
    <property type="component" value="Chromosome E"/>
</dbReference>
<gene>
    <name evidence="9" type="ORF">KLLA0_E13465g</name>
</gene>
<organism evidence="9 10">
    <name type="scientific">Kluyveromyces lactis (strain ATCC 8585 / CBS 2359 / DSM 70799 / NBRC 1267 / NRRL Y-1140 / WM37)</name>
    <name type="common">Yeast</name>
    <name type="synonym">Candida sphaerica</name>
    <dbReference type="NCBI Taxonomy" id="284590"/>
    <lineage>
        <taxon>Eukaryota</taxon>
        <taxon>Fungi</taxon>
        <taxon>Dikarya</taxon>
        <taxon>Ascomycota</taxon>
        <taxon>Saccharomycotina</taxon>
        <taxon>Saccharomycetes</taxon>
        <taxon>Saccharomycetales</taxon>
        <taxon>Saccharomycetaceae</taxon>
        <taxon>Kluyveromyces</taxon>
    </lineage>
</organism>
<dbReference type="HOGENOM" id="CLU_006466_2_1_1"/>
<dbReference type="GO" id="GO:0008270">
    <property type="term" value="F:zinc ion binding"/>
    <property type="evidence" value="ECO:0007669"/>
    <property type="project" value="UniProtKB-KW"/>
</dbReference>
<evidence type="ECO:0000256" key="6">
    <source>
        <dbReference type="ARBA" id="ARBA00023242"/>
    </source>
</evidence>
<evidence type="ECO:0000259" key="8">
    <source>
        <dbReference type="Pfam" id="PF04082"/>
    </source>
</evidence>
<keyword evidence="6" id="KW-0539">Nucleus</keyword>
<dbReference type="PANTHER" id="PTHR40626:SF11">
    <property type="entry name" value="ZINC FINGER PROTEIN YPR022C"/>
    <property type="match status" value="1"/>
</dbReference>
<evidence type="ECO:0000313" key="10">
    <source>
        <dbReference type="Proteomes" id="UP000000598"/>
    </source>
</evidence>
<reference evidence="9 10" key="1">
    <citation type="journal article" date="2004" name="Nature">
        <title>Genome evolution in yeasts.</title>
        <authorList>
            <consortium name="Genolevures"/>
            <person name="Dujon B."/>
            <person name="Sherman D."/>
            <person name="Fischer G."/>
            <person name="Durrens P."/>
            <person name="Casaregola S."/>
            <person name="Lafontaine I."/>
            <person name="de Montigny J."/>
            <person name="Marck C."/>
            <person name="Neuveglise C."/>
            <person name="Talla E."/>
            <person name="Goffard N."/>
            <person name="Frangeul L."/>
            <person name="Aigle M."/>
            <person name="Anthouard V."/>
            <person name="Babour A."/>
            <person name="Barbe V."/>
            <person name="Barnay S."/>
            <person name="Blanchin S."/>
            <person name="Beckerich J.M."/>
            <person name="Beyne E."/>
            <person name="Bleykasten C."/>
            <person name="Boisrame A."/>
            <person name="Boyer J."/>
            <person name="Cattolico L."/>
            <person name="Confanioleri F."/>
            <person name="de Daruvar A."/>
            <person name="Despons L."/>
            <person name="Fabre E."/>
            <person name="Fairhead C."/>
            <person name="Ferry-Dumazet H."/>
            <person name="Groppi A."/>
            <person name="Hantraye F."/>
            <person name="Hennequin C."/>
            <person name="Jauniaux N."/>
            <person name="Joyet P."/>
            <person name="Kachouri R."/>
            <person name="Kerrest A."/>
            <person name="Koszul R."/>
            <person name="Lemaire M."/>
            <person name="Lesur I."/>
            <person name="Ma L."/>
            <person name="Muller H."/>
            <person name="Nicaud J.M."/>
            <person name="Nikolski M."/>
            <person name="Oztas S."/>
            <person name="Ozier-Kalogeropoulos O."/>
            <person name="Pellenz S."/>
            <person name="Potier S."/>
            <person name="Richard G.F."/>
            <person name="Straub M.L."/>
            <person name="Suleau A."/>
            <person name="Swennene D."/>
            <person name="Tekaia F."/>
            <person name="Wesolowski-Louvel M."/>
            <person name="Westhof E."/>
            <person name="Wirth B."/>
            <person name="Zeniou-Meyer M."/>
            <person name="Zivanovic I."/>
            <person name="Bolotin-Fukuhara M."/>
            <person name="Thierry A."/>
            <person name="Bouchier C."/>
            <person name="Caudron B."/>
            <person name="Scarpelli C."/>
            <person name="Gaillardin C."/>
            <person name="Weissenbach J."/>
            <person name="Wincker P."/>
            <person name="Souciet J.L."/>
        </authorList>
    </citation>
    <scope>NUCLEOTIDE SEQUENCE [LARGE SCALE GENOMIC DNA]</scope>
    <source>
        <strain evidence="10">ATCC 8585 / CBS 2359 / DSM 70799 / NBRC 1267 / NRRL Y-1140 / WM37</strain>
    </source>
</reference>
<evidence type="ECO:0000256" key="7">
    <source>
        <dbReference type="SAM" id="MobiDB-lite"/>
    </source>
</evidence>
<evidence type="ECO:0000256" key="2">
    <source>
        <dbReference type="ARBA" id="ARBA00022723"/>
    </source>
</evidence>
<evidence type="ECO:0000256" key="1">
    <source>
        <dbReference type="ARBA" id="ARBA00004123"/>
    </source>
</evidence>
<dbReference type="InterPro" id="IPR007219">
    <property type="entry name" value="XnlR_reg_dom"/>
</dbReference>
<dbReference type="OMA" id="ANFIIWH"/>
<dbReference type="FunCoup" id="Q6CND2">
    <property type="interactions" value="22"/>
</dbReference>
<keyword evidence="4" id="KW-0863">Zinc-finger</keyword>
<dbReference type="EMBL" id="CR382125">
    <property type="protein sequence ID" value="CAG99644.1"/>
    <property type="molecule type" value="Genomic_DNA"/>
</dbReference>
<feature type="domain" description="Xylanolytic transcriptional activator regulatory" evidence="8">
    <location>
        <begin position="179"/>
        <end position="471"/>
    </location>
</feature>
<dbReference type="PaxDb" id="284590-Q6CND2"/>
<dbReference type="InParanoid" id="Q6CND2"/>
<feature type="region of interest" description="Disordered" evidence="7">
    <location>
        <begin position="57"/>
        <end position="87"/>
    </location>
</feature>
<evidence type="ECO:0000313" key="9">
    <source>
        <dbReference type="EMBL" id="CAG99644.1"/>
    </source>
</evidence>
<protein>
    <submittedName>
        <fullName evidence="9">KLLA0E13465p</fullName>
    </submittedName>
</protein>
<name>Q6CND2_KLULA</name>
<dbReference type="GO" id="GO:0000978">
    <property type="term" value="F:RNA polymerase II cis-regulatory region sequence-specific DNA binding"/>
    <property type="evidence" value="ECO:0007669"/>
    <property type="project" value="InterPro"/>
</dbReference>
<dbReference type="CDD" id="cd12148">
    <property type="entry name" value="fungal_TF_MHR"/>
    <property type="match status" value="1"/>
</dbReference>
<evidence type="ECO:0000256" key="4">
    <source>
        <dbReference type="ARBA" id="ARBA00022771"/>
    </source>
</evidence>
<dbReference type="PANTHER" id="PTHR40626">
    <property type="entry name" value="MIP31509P"/>
    <property type="match status" value="1"/>
</dbReference>
<keyword evidence="2" id="KW-0479">Metal-binding</keyword>
<keyword evidence="3" id="KW-0677">Repeat</keyword>
<accession>Q6CND2</accession>
<feature type="compositionally biased region" description="Polar residues" evidence="7">
    <location>
        <begin position="57"/>
        <end position="80"/>
    </location>
</feature>
<evidence type="ECO:0000256" key="3">
    <source>
        <dbReference type="ARBA" id="ARBA00022737"/>
    </source>
</evidence>
<sequence length="734" mass="84720">MVPPQQQSYDPELNTGLNTNPGLTNIVDDLFSVDFLPTDPLQTLVQQMSYNDIIPQQSGESVATPSNAGSVTSSIDSVPNRSPKFKDVGKENIKDNLLAQKSKVGELKSQLKRSATVSTVESDSHRLSKKQRSKLISRPSFFNIDPNSKFKLSLERQGTLALLIADVKYIMLNKLQTALKSYWLNFHPQYPILHKPSFDIEKEPPILILSMIMTGASYLGSATRRTISDVIAGPLRWLIFSHEDFQPPSETYIIQSLLLLECYEKTSTNRYLHERSYLHHGTTIQLLRRTPSLGGHPLRVKKEQSPSNYESMEVIYKNWIDFETLKRTALYAFYIDTTHAVVFGYTYLFIHCNQVRISLPCSDEIWDSYDLSLDKLLQHGFGSKDISFLDALKELLNHVMHQLQRSNNTNSWTKLKTSKFGNKLLLSGLISIMFQLQQHSEVISLGADNPLSVQNIHWQEIISFAIDYWHQEVMHGCNNSSNSVLSHIDAVDDEGIKLLRLDDVRSCKIPAYHMTQIILRIFQYDYYIYVGAPWRMNVRAGTEEYALVSERILKFSQDPMQGGMAIIYAYMFLFEMFHNGEDMSCDVNLDYCITRPNTLALTTLLIWSYNYSLYGPETHIWDNSPDASLKMNMKVKSEYVPIETFQQHLKKMYRYLKVKENLDVFTHHQQLKEKARLLRNIPNTNHLAGMMLFMRDMFHGCYWELGREFSNLFDNCLERSIGREKAVCEHMYET</sequence>
<dbReference type="GO" id="GO:0000785">
    <property type="term" value="C:chromatin"/>
    <property type="evidence" value="ECO:0007669"/>
    <property type="project" value="TreeGrafter"/>
</dbReference>
<keyword evidence="10" id="KW-1185">Reference proteome</keyword>
<dbReference type="GO" id="GO:0000981">
    <property type="term" value="F:DNA-binding transcription factor activity, RNA polymerase II-specific"/>
    <property type="evidence" value="ECO:0007669"/>
    <property type="project" value="InterPro"/>
</dbReference>
<keyword evidence="5" id="KW-0862">Zinc</keyword>
<dbReference type="GO" id="GO:0005634">
    <property type="term" value="C:nucleus"/>
    <property type="evidence" value="ECO:0007669"/>
    <property type="project" value="UniProtKB-SubCell"/>
</dbReference>
<proteinExistence type="predicted"/>
<dbReference type="GO" id="GO:0006351">
    <property type="term" value="P:DNA-templated transcription"/>
    <property type="evidence" value="ECO:0007669"/>
    <property type="project" value="InterPro"/>
</dbReference>
<dbReference type="InterPro" id="IPR051059">
    <property type="entry name" value="VerF-like"/>
</dbReference>
<comment type="subcellular location">
    <subcellularLocation>
        <location evidence="1">Nucleus</location>
    </subcellularLocation>
</comment>
<dbReference type="KEGG" id="kla:KLLA0_E13465g"/>
<dbReference type="eggNOG" id="KOG1721">
    <property type="taxonomic scope" value="Eukaryota"/>
</dbReference>
<dbReference type="Pfam" id="PF04082">
    <property type="entry name" value="Fungal_trans"/>
    <property type="match status" value="1"/>
</dbReference>
<evidence type="ECO:0000256" key="5">
    <source>
        <dbReference type="ARBA" id="ARBA00022833"/>
    </source>
</evidence>